<dbReference type="GO" id="GO:0004674">
    <property type="term" value="F:protein serine/threonine kinase activity"/>
    <property type="evidence" value="ECO:0007669"/>
    <property type="project" value="UniProtKB-KW"/>
</dbReference>
<dbReference type="PANTHER" id="PTHR35526:SF3">
    <property type="entry name" value="ANTI-SIGMA-F FACTOR RSBW"/>
    <property type="match status" value="1"/>
</dbReference>
<dbReference type="PANTHER" id="PTHR35526">
    <property type="entry name" value="ANTI-SIGMA-F FACTOR RSBW-RELATED"/>
    <property type="match status" value="1"/>
</dbReference>
<keyword evidence="1" id="KW-0723">Serine/threonine-protein kinase</keyword>
<feature type="domain" description="Histidine kinase/HSP90-like ATPase" evidence="2">
    <location>
        <begin position="26"/>
        <end position="130"/>
    </location>
</feature>
<organism evidence="3 4">
    <name type="scientific">Streptomyces botrytidirepellens</name>
    <dbReference type="NCBI Taxonomy" id="2486417"/>
    <lineage>
        <taxon>Bacteria</taxon>
        <taxon>Bacillati</taxon>
        <taxon>Actinomycetota</taxon>
        <taxon>Actinomycetes</taxon>
        <taxon>Kitasatosporales</taxon>
        <taxon>Streptomycetaceae</taxon>
        <taxon>Streptomyces</taxon>
    </lineage>
</organism>
<accession>A0A3M8WBE9</accession>
<keyword evidence="1" id="KW-0418">Kinase</keyword>
<sequence>MNGTKIANTRPTASTVVRGDSPGGIHRARAVTKAFTKGLTPPPGSDATDAILLVVSELVTNALRHGGGRYTLELSAGPDTVTVAVSDPNPAAPRARPPDLTTGTGGFGWHMVQRLAREVTITRGRGKTIYASLPR</sequence>
<keyword evidence="1" id="KW-0808">Transferase</keyword>
<evidence type="ECO:0000313" key="3">
    <source>
        <dbReference type="EMBL" id="RNG27382.1"/>
    </source>
</evidence>
<proteinExistence type="predicted"/>
<dbReference type="GO" id="GO:0005524">
    <property type="term" value="F:ATP binding"/>
    <property type="evidence" value="ECO:0007669"/>
    <property type="project" value="UniProtKB-KW"/>
</dbReference>
<dbReference type="AlphaFoldDB" id="A0A3M8WBE9"/>
<evidence type="ECO:0000313" key="4">
    <source>
        <dbReference type="Proteomes" id="UP000275401"/>
    </source>
</evidence>
<dbReference type="Pfam" id="PF13581">
    <property type="entry name" value="HATPase_c_2"/>
    <property type="match status" value="1"/>
</dbReference>
<dbReference type="SUPFAM" id="SSF55874">
    <property type="entry name" value="ATPase domain of HSP90 chaperone/DNA topoisomerase II/histidine kinase"/>
    <property type="match status" value="1"/>
</dbReference>
<dbReference type="InterPro" id="IPR003594">
    <property type="entry name" value="HATPase_dom"/>
</dbReference>
<keyword evidence="3" id="KW-0547">Nucleotide-binding</keyword>
<dbReference type="EMBL" id="RIBZ01000174">
    <property type="protein sequence ID" value="RNG27382.1"/>
    <property type="molecule type" value="Genomic_DNA"/>
</dbReference>
<dbReference type="RefSeq" id="WP_123100171.1">
    <property type="nucleotide sequence ID" value="NZ_RIBZ01000174.1"/>
</dbReference>
<dbReference type="InterPro" id="IPR036890">
    <property type="entry name" value="HATPase_C_sf"/>
</dbReference>
<reference evidence="3 4" key="1">
    <citation type="submission" date="2018-11" db="EMBL/GenBank/DDBJ databases">
        <title>The Potential of Streptomyces as Biocontrol Agents against the Tomato grey mould, Botrytis cinerea (Gray mold) Frontiers in Microbiology.</title>
        <authorList>
            <person name="Li D."/>
        </authorList>
    </citation>
    <scope>NUCLEOTIDE SEQUENCE [LARGE SCALE GENOMIC DNA]</scope>
    <source>
        <strain evidence="3 4">NEAU-LD23</strain>
    </source>
</reference>
<gene>
    <name evidence="3" type="ORF">EEJ42_13395</name>
</gene>
<evidence type="ECO:0000256" key="1">
    <source>
        <dbReference type="ARBA" id="ARBA00022527"/>
    </source>
</evidence>
<dbReference type="Proteomes" id="UP000275401">
    <property type="component" value="Unassembled WGS sequence"/>
</dbReference>
<evidence type="ECO:0000259" key="2">
    <source>
        <dbReference type="Pfam" id="PF13581"/>
    </source>
</evidence>
<keyword evidence="4" id="KW-1185">Reference proteome</keyword>
<comment type="caution">
    <text evidence="3">The sequence shown here is derived from an EMBL/GenBank/DDBJ whole genome shotgun (WGS) entry which is preliminary data.</text>
</comment>
<name>A0A3M8WBE9_9ACTN</name>
<keyword evidence="3" id="KW-0067">ATP-binding</keyword>
<protein>
    <submittedName>
        <fullName evidence="3">ATP-binding protein</fullName>
    </submittedName>
</protein>
<dbReference type="Gene3D" id="3.30.565.10">
    <property type="entry name" value="Histidine kinase-like ATPase, C-terminal domain"/>
    <property type="match status" value="1"/>
</dbReference>
<dbReference type="InterPro" id="IPR050267">
    <property type="entry name" value="Anti-sigma-factor_SerPK"/>
</dbReference>
<dbReference type="CDD" id="cd16936">
    <property type="entry name" value="HATPase_RsbW-like"/>
    <property type="match status" value="1"/>
</dbReference>